<evidence type="ECO:0000313" key="2">
    <source>
        <dbReference type="EMBL" id="GJS87743.1"/>
    </source>
</evidence>
<reference evidence="2" key="2">
    <citation type="submission" date="2022-01" db="EMBL/GenBank/DDBJ databases">
        <authorList>
            <person name="Yamashiro T."/>
            <person name="Shiraishi A."/>
            <person name="Satake H."/>
            <person name="Nakayama K."/>
        </authorList>
    </citation>
    <scope>NUCLEOTIDE SEQUENCE</scope>
</reference>
<feature type="region of interest" description="Disordered" evidence="1">
    <location>
        <begin position="55"/>
        <end position="83"/>
    </location>
</feature>
<protein>
    <submittedName>
        <fullName evidence="2">Uncharacterized protein</fullName>
    </submittedName>
</protein>
<feature type="compositionally biased region" description="Polar residues" evidence="1">
    <location>
        <begin position="134"/>
        <end position="143"/>
    </location>
</feature>
<dbReference type="Proteomes" id="UP001151760">
    <property type="component" value="Unassembled WGS sequence"/>
</dbReference>
<dbReference type="EMBL" id="BQNB010011222">
    <property type="protein sequence ID" value="GJS87743.1"/>
    <property type="molecule type" value="Genomic_DNA"/>
</dbReference>
<accession>A0ABQ4ZFX7</accession>
<sequence length="177" mass="19746">MKISVLNWNTSVKSMMNKEKWNRDLFVTEETTPVLRMRSLRARRHRERMVDFEDIPNQDGGRVERNFEGGRPSGLGAKNNRSQGMNLPSLLAAHLRWSENGQSLQSSLTSMHGGPRSSINTGGNLPPNGKHLSHNAQPFIPSNLQPPNELIPTHVNLCSQPHMGVTLGQSLNYPPHA</sequence>
<feature type="region of interest" description="Disordered" evidence="1">
    <location>
        <begin position="105"/>
        <end position="143"/>
    </location>
</feature>
<keyword evidence="3" id="KW-1185">Reference proteome</keyword>
<comment type="caution">
    <text evidence="2">The sequence shown here is derived from an EMBL/GenBank/DDBJ whole genome shotgun (WGS) entry which is preliminary data.</text>
</comment>
<name>A0ABQ4ZFX7_9ASTR</name>
<evidence type="ECO:0000313" key="3">
    <source>
        <dbReference type="Proteomes" id="UP001151760"/>
    </source>
</evidence>
<proteinExistence type="predicted"/>
<organism evidence="2 3">
    <name type="scientific">Tanacetum coccineum</name>
    <dbReference type="NCBI Taxonomy" id="301880"/>
    <lineage>
        <taxon>Eukaryota</taxon>
        <taxon>Viridiplantae</taxon>
        <taxon>Streptophyta</taxon>
        <taxon>Embryophyta</taxon>
        <taxon>Tracheophyta</taxon>
        <taxon>Spermatophyta</taxon>
        <taxon>Magnoliopsida</taxon>
        <taxon>eudicotyledons</taxon>
        <taxon>Gunneridae</taxon>
        <taxon>Pentapetalae</taxon>
        <taxon>asterids</taxon>
        <taxon>campanulids</taxon>
        <taxon>Asterales</taxon>
        <taxon>Asteraceae</taxon>
        <taxon>Asteroideae</taxon>
        <taxon>Anthemideae</taxon>
        <taxon>Anthemidinae</taxon>
        <taxon>Tanacetum</taxon>
    </lineage>
</organism>
<gene>
    <name evidence="2" type="ORF">Tco_0770379</name>
</gene>
<evidence type="ECO:0000256" key="1">
    <source>
        <dbReference type="SAM" id="MobiDB-lite"/>
    </source>
</evidence>
<reference evidence="2" key="1">
    <citation type="journal article" date="2022" name="Int. J. Mol. Sci.">
        <title>Draft Genome of Tanacetum Coccineum: Genomic Comparison of Closely Related Tanacetum-Family Plants.</title>
        <authorList>
            <person name="Yamashiro T."/>
            <person name="Shiraishi A."/>
            <person name="Nakayama K."/>
            <person name="Satake H."/>
        </authorList>
    </citation>
    <scope>NUCLEOTIDE SEQUENCE</scope>
</reference>